<feature type="transmembrane region" description="Helical" evidence="6">
    <location>
        <begin position="63"/>
        <end position="81"/>
    </location>
</feature>
<feature type="transmembrane region" description="Helical" evidence="6">
    <location>
        <begin position="204"/>
        <end position="227"/>
    </location>
</feature>
<dbReference type="Gene3D" id="1.20.1250.20">
    <property type="entry name" value="MFS general substrate transporter like domains"/>
    <property type="match status" value="1"/>
</dbReference>
<dbReference type="InterPro" id="IPR020846">
    <property type="entry name" value="MFS_dom"/>
</dbReference>
<dbReference type="InterPro" id="IPR036259">
    <property type="entry name" value="MFS_trans_sf"/>
</dbReference>
<feature type="transmembrane region" description="Helical" evidence="6">
    <location>
        <begin position="328"/>
        <end position="352"/>
    </location>
</feature>
<keyword evidence="3 6" id="KW-0812">Transmembrane</keyword>
<keyword evidence="4 6" id="KW-1133">Transmembrane helix</keyword>
<evidence type="ECO:0000256" key="6">
    <source>
        <dbReference type="SAM" id="Phobius"/>
    </source>
</evidence>
<evidence type="ECO:0000256" key="4">
    <source>
        <dbReference type="ARBA" id="ARBA00022989"/>
    </source>
</evidence>
<dbReference type="EMBL" id="JAFEJA010000001">
    <property type="protein sequence ID" value="MBM9622300.1"/>
    <property type="molecule type" value="Genomic_DNA"/>
</dbReference>
<evidence type="ECO:0000313" key="8">
    <source>
        <dbReference type="EMBL" id="MBM9622300.1"/>
    </source>
</evidence>
<feature type="transmembrane region" description="Helical" evidence="6">
    <location>
        <begin position="358"/>
        <end position="376"/>
    </location>
</feature>
<dbReference type="Proteomes" id="UP000664109">
    <property type="component" value="Unassembled WGS sequence"/>
</dbReference>
<feature type="transmembrane region" description="Helical" evidence="6">
    <location>
        <begin position="293"/>
        <end position="316"/>
    </location>
</feature>
<sequence length="390" mass="39451">MYLAGVVVSGFGTSAMWLAAGVWVKSLTGSDSLAALTAFAMWAPTLAGPLLGAVADRFRRRPLLVWSNLAMAVLLLPLLAVDSAGRVWILFTVLAVYGAVSVMQDAAEAGIVTKVVDARLLGDVNGLRMAANEGMKLVAPLVGVALFTRFGGASVALLDIVSFAAAAGVFALLRVREEPPGPREGPGPFAGAWAGARELRRSPVLGPLVAGGAAAMALAGINGALVFAVTDSVLDRSPAFTGVLYTAQGAGSVLCGLLAGPLLRRAGERRLAAAGVALFAVSVALRALPYDAVALVCSAGIGLGLPCVLLAAMTAVQRETPDAVLGRTAATASTLMFLPNAVTLAVGAGLVAVVDVRLLLPVTGLLGLVVAVLLARRGRVPEASARSGHP</sequence>
<dbReference type="PANTHER" id="PTHR23513">
    <property type="entry name" value="INTEGRAL MEMBRANE EFFLUX PROTEIN-RELATED"/>
    <property type="match status" value="1"/>
</dbReference>
<evidence type="ECO:0000259" key="7">
    <source>
        <dbReference type="PROSITE" id="PS50850"/>
    </source>
</evidence>
<evidence type="ECO:0000256" key="3">
    <source>
        <dbReference type="ARBA" id="ARBA00022692"/>
    </source>
</evidence>
<feature type="transmembrane region" description="Helical" evidence="6">
    <location>
        <begin position="153"/>
        <end position="173"/>
    </location>
</feature>
<keyword evidence="9" id="KW-1185">Reference proteome</keyword>
<dbReference type="PANTHER" id="PTHR23513:SF6">
    <property type="entry name" value="MAJOR FACILITATOR SUPERFAMILY ASSOCIATED DOMAIN-CONTAINING PROTEIN"/>
    <property type="match status" value="1"/>
</dbReference>
<dbReference type="Pfam" id="PF07690">
    <property type="entry name" value="MFS_1"/>
    <property type="match status" value="1"/>
</dbReference>
<name>A0ABS2UXX0_9ACTN</name>
<evidence type="ECO:0000256" key="5">
    <source>
        <dbReference type="ARBA" id="ARBA00023136"/>
    </source>
</evidence>
<dbReference type="RefSeq" id="WP_205376052.1">
    <property type="nucleotide sequence ID" value="NZ_JAFEJA010000001.1"/>
</dbReference>
<reference evidence="8 9" key="1">
    <citation type="journal article" date="2016" name="Arch. Microbiol.">
        <title>Streptomyces zhihengii sp. nov., isolated from rhizospheric soil of Psammosilene tunicoides.</title>
        <authorList>
            <person name="Huang M.J."/>
            <person name="Fei J.J."/>
            <person name="Salam N."/>
            <person name="Kim C.J."/>
            <person name="Hozzein W.N."/>
            <person name="Xiao M."/>
            <person name="Huang H.Q."/>
            <person name="Li W.J."/>
        </authorList>
    </citation>
    <scope>NUCLEOTIDE SEQUENCE [LARGE SCALE GENOMIC DNA]</scope>
    <source>
        <strain evidence="8 9">YIM T102</strain>
    </source>
</reference>
<accession>A0ABS2UXX0</accession>
<keyword evidence="5 6" id="KW-0472">Membrane</keyword>
<organism evidence="8 9">
    <name type="scientific">Streptomyces zhihengii</name>
    <dbReference type="NCBI Taxonomy" id="1818004"/>
    <lineage>
        <taxon>Bacteria</taxon>
        <taxon>Bacillati</taxon>
        <taxon>Actinomycetota</taxon>
        <taxon>Actinomycetes</taxon>
        <taxon>Kitasatosporales</taxon>
        <taxon>Streptomycetaceae</taxon>
        <taxon>Streptomyces</taxon>
    </lineage>
</organism>
<proteinExistence type="predicted"/>
<dbReference type="PROSITE" id="PS50850">
    <property type="entry name" value="MFS"/>
    <property type="match status" value="1"/>
</dbReference>
<keyword evidence="2" id="KW-1003">Cell membrane</keyword>
<feature type="transmembrane region" description="Helical" evidence="6">
    <location>
        <begin position="31"/>
        <end position="51"/>
    </location>
</feature>
<gene>
    <name evidence="8" type="ORF">JE024_26890</name>
</gene>
<comment type="subcellular location">
    <subcellularLocation>
        <location evidence="1">Cell membrane</location>
        <topology evidence="1">Multi-pass membrane protein</topology>
    </subcellularLocation>
</comment>
<dbReference type="InterPro" id="IPR011701">
    <property type="entry name" value="MFS"/>
</dbReference>
<evidence type="ECO:0000313" key="9">
    <source>
        <dbReference type="Proteomes" id="UP000664109"/>
    </source>
</evidence>
<feature type="transmembrane region" description="Helical" evidence="6">
    <location>
        <begin position="239"/>
        <end position="259"/>
    </location>
</feature>
<comment type="caution">
    <text evidence="8">The sequence shown here is derived from an EMBL/GenBank/DDBJ whole genome shotgun (WGS) entry which is preliminary data.</text>
</comment>
<evidence type="ECO:0000256" key="1">
    <source>
        <dbReference type="ARBA" id="ARBA00004651"/>
    </source>
</evidence>
<feature type="transmembrane region" description="Helical" evidence="6">
    <location>
        <begin position="271"/>
        <end position="287"/>
    </location>
</feature>
<dbReference type="CDD" id="cd06173">
    <property type="entry name" value="MFS_MefA_like"/>
    <property type="match status" value="1"/>
</dbReference>
<evidence type="ECO:0000256" key="2">
    <source>
        <dbReference type="ARBA" id="ARBA00022475"/>
    </source>
</evidence>
<feature type="domain" description="Major facilitator superfamily (MFS) profile" evidence="7">
    <location>
        <begin position="1"/>
        <end position="379"/>
    </location>
</feature>
<dbReference type="SUPFAM" id="SSF103473">
    <property type="entry name" value="MFS general substrate transporter"/>
    <property type="match status" value="1"/>
</dbReference>
<protein>
    <submittedName>
        <fullName evidence="8">MFS transporter</fullName>
    </submittedName>
</protein>